<comment type="caution">
    <text evidence="16">The sequence shown here is derived from an EMBL/GenBank/DDBJ whole genome shotgun (WGS) entry which is preliminary data.</text>
</comment>
<feature type="compositionally biased region" description="Polar residues" evidence="13">
    <location>
        <begin position="257"/>
        <end position="279"/>
    </location>
</feature>
<feature type="compositionally biased region" description="Basic and acidic residues" evidence="13">
    <location>
        <begin position="325"/>
        <end position="347"/>
    </location>
</feature>
<keyword evidence="6" id="KW-0879">Wnt signaling pathway</keyword>
<dbReference type="InterPro" id="IPR004170">
    <property type="entry name" value="WWE_dom"/>
</dbReference>
<evidence type="ECO:0000256" key="12">
    <source>
        <dbReference type="RuleBase" id="RU367115"/>
    </source>
</evidence>
<dbReference type="InterPro" id="IPR013083">
    <property type="entry name" value="Znf_RING/FYVE/PHD"/>
</dbReference>
<dbReference type="InterPro" id="IPR033509">
    <property type="entry name" value="RNF146"/>
</dbReference>
<dbReference type="PROSITE" id="PS50918">
    <property type="entry name" value="WWE"/>
    <property type="match status" value="1"/>
</dbReference>
<dbReference type="PROSITE" id="PS00518">
    <property type="entry name" value="ZF_RING_1"/>
    <property type="match status" value="1"/>
</dbReference>
<evidence type="ECO:0000256" key="9">
    <source>
        <dbReference type="ARBA" id="ARBA00022786"/>
    </source>
</evidence>
<dbReference type="GO" id="GO:0061630">
    <property type="term" value="F:ubiquitin protein ligase activity"/>
    <property type="evidence" value="ECO:0007669"/>
    <property type="project" value="UniProtKB-UniRule"/>
</dbReference>
<keyword evidence="10 12" id="KW-0862">Zinc</keyword>
<dbReference type="GO" id="GO:0006511">
    <property type="term" value="P:ubiquitin-dependent protein catabolic process"/>
    <property type="evidence" value="ECO:0007669"/>
    <property type="project" value="UniProtKB-UniRule"/>
</dbReference>
<dbReference type="PROSITE" id="PS50089">
    <property type="entry name" value="ZF_RING_2"/>
    <property type="match status" value="1"/>
</dbReference>
<comment type="subcellular location">
    <subcellularLocation>
        <location evidence="2 12">Cytoplasm</location>
        <location evidence="2 12">Cytosol</location>
    </subcellularLocation>
</comment>
<evidence type="ECO:0000256" key="13">
    <source>
        <dbReference type="SAM" id="MobiDB-lite"/>
    </source>
</evidence>
<name>A0AAW1DSN0_ZOAVI</name>
<comment type="function">
    <text evidence="12">E3 ubiquitin-protein ligase that specifically binds poly-ADP-ribosylated proteins and mediates their ubiquitination and subsequent degradation.</text>
</comment>
<evidence type="ECO:0000256" key="6">
    <source>
        <dbReference type="ARBA" id="ARBA00022687"/>
    </source>
</evidence>
<keyword evidence="4 12" id="KW-0963">Cytoplasm</keyword>
<dbReference type="SMART" id="SM00184">
    <property type="entry name" value="RING"/>
    <property type="match status" value="1"/>
</dbReference>
<comment type="PTM">
    <text evidence="12">Ubiquitinated; autoubiquitinated.</text>
</comment>
<evidence type="ECO:0000256" key="2">
    <source>
        <dbReference type="ARBA" id="ARBA00004514"/>
    </source>
</evidence>
<feature type="region of interest" description="Disordered" evidence="13">
    <location>
        <begin position="1"/>
        <end position="35"/>
    </location>
</feature>
<keyword evidence="17" id="KW-1185">Reference proteome</keyword>
<dbReference type="InterPro" id="IPR044110">
    <property type="entry name" value="RING-HC_RNF146"/>
</dbReference>
<feature type="compositionally biased region" description="Low complexity" evidence="13">
    <location>
        <begin position="12"/>
        <end position="21"/>
    </location>
</feature>
<feature type="domain" description="WWE" evidence="15">
    <location>
        <begin position="106"/>
        <end position="185"/>
    </location>
</feature>
<evidence type="ECO:0000259" key="15">
    <source>
        <dbReference type="PROSITE" id="PS50918"/>
    </source>
</evidence>
<evidence type="ECO:0000256" key="10">
    <source>
        <dbReference type="ARBA" id="ARBA00022833"/>
    </source>
</evidence>
<dbReference type="Proteomes" id="UP001488805">
    <property type="component" value="Unassembled WGS sequence"/>
</dbReference>
<dbReference type="Gene3D" id="3.30.720.50">
    <property type="match status" value="1"/>
</dbReference>
<keyword evidence="7 12" id="KW-0479">Metal-binding</keyword>
<dbReference type="GO" id="GO:0051865">
    <property type="term" value="P:protein autoubiquitination"/>
    <property type="evidence" value="ECO:0007669"/>
    <property type="project" value="UniProtKB-UniRule"/>
</dbReference>
<dbReference type="Pfam" id="PF13920">
    <property type="entry name" value="zf-C3HC4_3"/>
    <property type="match status" value="1"/>
</dbReference>
<accession>A0AAW1DSN0</accession>
<dbReference type="FunFam" id="3.30.40.10:FF:000204">
    <property type="entry name" value="E3 ubiquitin-protein ligase RNF146"/>
    <property type="match status" value="1"/>
</dbReference>
<feature type="domain" description="RING-type" evidence="14">
    <location>
        <begin position="50"/>
        <end position="88"/>
    </location>
</feature>
<proteinExistence type="predicted"/>
<dbReference type="AlphaFoldDB" id="A0AAW1DSN0"/>
<dbReference type="PANTHER" id="PTHR13417">
    <property type="entry name" value="E3 UBIQUITIN-PROTEIN LIGASE RNF146"/>
    <property type="match status" value="1"/>
</dbReference>
<dbReference type="FunFam" id="3.30.720.50:FF:000003">
    <property type="entry name" value="E3 ubiquitin-protein ligase RNF146"/>
    <property type="match status" value="1"/>
</dbReference>
<evidence type="ECO:0000256" key="11">
    <source>
        <dbReference type="PROSITE-ProRule" id="PRU00175"/>
    </source>
</evidence>
<dbReference type="GO" id="GO:0008270">
    <property type="term" value="F:zinc ion binding"/>
    <property type="evidence" value="ECO:0007669"/>
    <property type="project" value="UniProtKB-UniRule"/>
</dbReference>
<dbReference type="GO" id="GO:0072572">
    <property type="term" value="F:poly-ADP-D-ribose binding"/>
    <property type="evidence" value="ECO:0007669"/>
    <property type="project" value="UniProtKB-UniRule"/>
</dbReference>
<organism evidence="16 17">
    <name type="scientific">Zoarces viviparus</name>
    <name type="common">Viviparous eelpout</name>
    <name type="synonym">Blennius viviparus</name>
    <dbReference type="NCBI Taxonomy" id="48416"/>
    <lineage>
        <taxon>Eukaryota</taxon>
        <taxon>Metazoa</taxon>
        <taxon>Chordata</taxon>
        <taxon>Craniata</taxon>
        <taxon>Vertebrata</taxon>
        <taxon>Euteleostomi</taxon>
        <taxon>Actinopterygii</taxon>
        <taxon>Neopterygii</taxon>
        <taxon>Teleostei</taxon>
        <taxon>Neoteleostei</taxon>
        <taxon>Acanthomorphata</taxon>
        <taxon>Eupercaria</taxon>
        <taxon>Perciformes</taxon>
        <taxon>Cottioidei</taxon>
        <taxon>Zoarcales</taxon>
        <taxon>Zoarcidae</taxon>
        <taxon>Zoarcinae</taxon>
        <taxon>Zoarces</taxon>
    </lineage>
</organism>
<keyword evidence="8 11" id="KW-0863">Zinc-finger</keyword>
<protein>
    <recommendedName>
        <fullName evidence="12">E3 ubiquitin-protein ligase</fullName>
        <ecNumber evidence="12">2.3.2.27</ecNumber>
    </recommendedName>
</protein>
<evidence type="ECO:0000256" key="4">
    <source>
        <dbReference type="ARBA" id="ARBA00022490"/>
    </source>
</evidence>
<keyword evidence="5 12" id="KW-0808">Transferase</keyword>
<comment type="domain">
    <text evidence="12">The WWE domain mediates non-covalent poly(ADP-ribose)-binding.</text>
</comment>
<feature type="region of interest" description="Disordered" evidence="13">
    <location>
        <begin position="232"/>
        <end position="378"/>
    </location>
</feature>
<dbReference type="GO" id="GO:0005829">
    <property type="term" value="C:cytosol"/>
    <property type="evidence" value="ECO:0007669"/>
    <property type="project" value="UniProtKB-SubCell"/>
</dbReference>
<dbReference type="Gene3D" id="3.30.40.10">
    <property type="entry name" value="Zinc/RING finger domain, C3HC4 (zinc finger)"/>
    <property type="match status" value="1"/>
</dbReference>
<dbReference type="GO" id="GO:0016055">
    <property type="term" value="P:Wnt signaling pathway"/>
    <property type="evidence" value="ECO:0007669"/>
    <property type="project" value="UniProtKB-KW"/>
</dbReference>
<dbReference type="InterPro" id="IPR001841">
    <property type="entry name" value="Znf_RING"/>
</dbReference>
<evidence type="ECO:0000313" key="16">
    <source>
        <dbReference type="EMBL" id="KAK9513436.1"/>
    </source>
</evidence>
<dbReference type="EC" id="2.3.2.27" evidence="12"/>
<sequence length="378" mass="40127">MASCGEVDHSVSSLPSSKKGNNSGGGSGNSAESSCSGSSNSSPALPVPECAICLQSCSHPVQLPCHHVFCFLCVKGASWQSKRCALCRQEVPDDFLERPTLLSPEELKASAGGRGGAASDHAWYYEGRNGWWQYDERTSRELEDAFSKGKKTAEMLIAGFLYVADLENMVQYRRNEHGRRRKMKRDVLDIPKKGVAGLRLDTDGVTAAIGAAGRENSADGADTTVAGVQQQVTGIPPTVIAPPATARPPTSLGGQPGNNSSSPTLEDTLSQLQISTRPTPSHELSEAEEEEASPSRSSDPHTSVDESGSGDWSDDEEDEEDEGGDGERVEPSEDRPRGQRLNPEDRSPPGAESASPPPSSSSSGRSRMPDGQCTVTEV</sequence>
<evidence type="ECO:0000256" key="3">
    <source>
        <dbReference type="ARBA" id="ARBA00004906"/>
    </source>
</evidence>
<evidence type="ECO:0000259" key="14">
    <source>
        <dbReference type="PROSITE" id="PS50089"/>
    </source>
</evidence>
<keyword evidence="9 12" id="KW-0833">Ubl conjugation pathway</keyword>
<dbReference type="InterPro" id="IPR018123">
    <property type="entry name" value="WWE-dom_subgr"/>
</dbReference>
<comment type="catalytic activity">
    <reaction evidence="1 12">
        <text>S-ubiquitinyl-[E2 ubiquitin-conjugating enzyme]-L-cysteine + [acceptor protein]-L-lysine = [E2 ubiquitin-conjugating enzyme]-L-cysteine + N(6)-ubiquitinyl-[acceptor protein]-L-lysine.</text>
        <dbReference type="EC" id="2.3.2.27"/>
    </reaction>
</comment>
<evidence type="ECO:0000256" key="1">
    <source>
        <dbReference type="ARBA" id="ARBA00000900"/>
    </source>
</evidence>
<feature type="compositionally biased region" description="Acidic residues" evidence="13">
    <location>
        <begin position="312"/>
        <end position="324"/>
    </location>
</feature>
<gene>
    <name evidence="16" type="ORF">VZT92_026972</name>
</gene>
<dbReference type="InterPro" id="IPR037197">
    <property type="entry name" value="WWE_dom_sf"/>
</dbReference>
<dbReference type="SUPFAM" id="SSF57850">
    <property type="entry name" value="RING/U-box"/>
    <property type="match status" value="1"/>
</dbReference>
<evidence type="ECO:0000256" key="7">
    <source>
        <dbReference type="ARBA" id="ARBA00022723"/>
    </source>
</evidence>
<comment type="pathway">
    <text evidence="3 12">Protein modification; protein ubiquitination.</text>
</comment>
<evidence type="ECO:0000313" key="17">
    <source>
        <dbReference type="Proteomes" id="UP001488805"/>
    </source>
</evidence>
<dbReference type="EMBL" id="JBCEZU010000597">
    <property type="protein sequence ID" value="KAK9513436.1"/>
    <property type="molecule type" value="Genomic_DNA"/>
</dbReference>
<dbReference type="GO" id="GO:0005634">
    <property type="term" value="C:nucleus"/>
    <property type="evidence" value="ECO:0007669"/>
    <property type="project" value="TreeGrafter"/>
</dbReference>
<evidence type="ECO:0000256" key="5">
    <source>
        <dbReference type="ARBA" id="ARBA00022679"/>
    </source>
</evidence>
<dbReference type="SMART" id="SM00678">
    <property type="entry name" value="WWE"/>
    <property type="match status" value="1"/>
</dbReference>
<dbReference type="InterPro" id="IPR017907">
    <property type="entry name" value="Znf_RING_CS"/>
</dbReference>
<dbReference type="SUPFAM" id="SSF117839">
    <property type="entry name" value="WWE domain"/>
    <property type="match status" value="1"/>
</dbReference>
<dbReference type="PANTHER" id="PTHR13417:SF2">
    <property type="entry name" value="E3 UBIQUITIN-PROTEIN LIGASE RNF146"/>
    <property type="match status" value="1"/>
</dbReference>
<evidence type="ECO:0000256" key="8">
    <source>
        <dbReference type="ARBA" id="ARBA00022771"/>
    </source>
</evidence>
<feature type="compositionally biased region" description="Low complexity" evidence="13">
    <location>
        <begin position="236"/>
        <end position="250"/>
    </location>
</feature>
<reference evidence="16 17" key="1">
    <citation type="journal article" date="2024" name="Genome Biol. Evol.">
        <title>Chromosome-level genome assembly of the viviparous eelpout Zoarces viviparus.</title>
        <authorList>
            <person name="Fuhrmann N."/>
            <person name="Brasseur M.V."/>
            <person name="Bakowski C.E."/>
            <person name="Podsiadlowski L."/>
            <person name="Prost S."/>
            <person name="Krehenwinkel H."/>
            <person name="Mayer C."/>
        </authorList>
    </citation>
    <scope>NUCLEOTIDE SEQUENCE [LARGE SCALE GENOMIC DNA]</scope>
    <source>
        <strain evidence="16">NO-MEL_2022_Ind0_liver</strain>
    </source>
</reference>
<dbReference type="CDD" id="cd16546">
    <property type="entry name" value="RING-HC_RNF146"/>
    <property type="match status" value="1"/>
</dbReference>
<dbReference type="Pfam" id="PF02825">
    <property type="entry name" value="WWE"/>
    <property type="match status" value="1"/>
</dbReference>
<feature type="compositionally biased region" description="Low complexity" evidence="13">
    <location>
        <begin position="348"/>
        <end position="366"/>
    </location>
</feature>